<dbReference type="AlphaFoldDB" id="A0A9D1WP70"/>
<dbReference type="InterPro" id="IPR029069">
    <property type="entry name" value="HotDog_dom_sf"/>
</dbReference>
<proteinExistence type="predicted"/>
<sequence>MTQRKVRFQHCDPAGIVFYPRYYEMLNAVVEDYFDQVVGHDFNRLHMETGTGVPTAHLETRFHVPSRLGDTLTFELAVRAVGRTSLTLHTRACCDTELRLTCDSTLVYIDLKSGRPLPWPDAMRRCFVIESPVVENSVVKNLQGK</sequence>
<dbReference type="EMBL" id="DXFC01000163">
    <property type="protein sequence ID" value="HIX61667.1"/>
    <property type="molecule type" value="Genomic_DNA"/>
</dbReference>
<dbReference type="SUPFAM" id="SSF54637">
    <property type="entry name" value="Thioesterase/thiol ester dehydrase-isomerase"/>
    <property type="match status" value="1"/>
</dbReference>
<dbReference type="CDD" id="cd00586">
    <property type="entry name" value="4HBT"/>
    <property type="match status" value="1"/>
</dbReference>
<gene>
    <name evidence="1" type="ORF">H9854_05485</name>
</gene>
<protein>
    <submittedName>
        <fullName evidence="1">Acyl-CoA thioesterase</fullName>
    </submittedName>
</protein>
<accession>A0A9D1WP70</accession>
<dbReference type="Pfam" id="PF13279">
    <property type="entry name" value="4HBT_2"/>
    <property type="match status" value="1"/>
</dbReference>
<dbReference type="Gene3D" id="3.10.129.10">
    <property type="entry name" value="Hotdog Thioesterase"/>
    <property type="match status" value="1"/>
</dbReference>
<dbReference type="Proteomes" id="UP000824248">
    <property type="component" value="Unassembled WGS sequence"/>
</dbReference>
<evidence type="ECO:0000313" key="2">
    <source>
        <dbReference type="Proteomes" id="UP000824248"/>
    </source>
</evidence>
<organism evidence="1 2">
    <name type="scientific">Candidatus Halomonas stercoripullorum</name>
    <dbReference type="NCBI Taxonomy" id="2838617"/>
    <lineage>
        <taxon>Bacteria</taxon>
        <taxon>Pseudomonadati</taxon>
        <taxon>Pseudomonadota</taxon>
        <taxon>Gammaproteobacteria</taxon>
        <taxon>Oceanospirillales</taxon>
        <taxon>Halomonadaceae</taxon>
        <taxon>Halomonas</taxon>
    </lineage>
</organism>
<comment type="caution">
    <text evidence="1">The sequence shown here is derived from an EMBL/GenBank/DDBJ whole genome shotgun (WGS) entry which is preliminary data.</text>
</comment>
<reference evidence="1" key="1">
    <citation type="journal article" date="2021" name="PeerJ">
        <title>Extensive microbial diversity within the chicken gut microbiome revealed by metagenomics and culture.</title>
        <authorList>
            <person name="Gilroy R."/>
            <person name="Ravi A."/>
            <person name="Getino M."/>
            <person name="Pursley I."/>
            <person name="Horton D.L."/>
            <person name="Alikhan N.F."/>
            <person name="Baker D."/>
            <person name="Gharbi K."/>
            <person name="Hall N."/>
            <person name="Watson M."/>
            <person name="Adriaenssens E.M."/>
            <person name="Foster-Nyarko E."/>
            <person name="Jarju S."/>
            <person name="Secka A."/>
            <person name="Antonio M."/>
            <person name="Oren A."/>
            <person name="Chaudhuri R.R."/>
            <person name="La Ragione R."/>
            <person name="Hildebrand F."/>
            <person name="Pallen M.J."/>
        </authorList>
    </citation>
    <scope>NUCLEOTIDE SEQUENCE</scope>
    <source>
        <strain evidence="1">1193</strain>
    </source>
</reference>
<evidence type="ECO:0000313" key="1">
    <source>
        <dbReference type="EMBL" id="HIX61667.1"/>
    </source>
</evidence>
<name>A0A9D1WP70_9GAMM</name>
<reference evidence="1" key="2">
    <citation type="submission" date="2021-04" db="EMBL/GenBank/DDBJ databases">
        <authorList>
            <person name="Gilroy R."/>
        </authorList>
    </citation>
    <scope>NUCLEOTIDE SEQUENCE</scope>
    <source>
        <strain evidence="1">1193</strain>
    </source>
</reference>